<accession>A0A1J5MT50</accession>
<sequence>MFSLFTNYKKAAMKFLSQHQVGQRLFSTGDGGRKMRFLREKGYVISERVSENRWVHEIVKKP</sequence>
<organism evidence="1 2">
    <name type="scientific">Pseudodesulfovibrio hydrargyri</name>
    <dbReference type="NCBI Taxonomy" id="2125990"/>
    <lineage>
        <taxon>Bacteria</taxon>
        <taxon>Pseudomonadati</taxon>
        <taxon>Thermodesulfobacteriota</taxon>
        <taxon>Desulfovibrionia</taxon>
        <taxon>Desulfovibrionales</taxon>
        <taxon>Desulfovibrionaceae</taxon>
    </lineage>
</organism>
<reference evidence="1 2" key="1">
    <citation type="submission" date="2015-09" db="EMBL/GenBank/DDBJ databases">
        <title>Genome of Desulfovibrio dechloracetivorans BerOc1, a mercury methylating strain isolated from highly hydrocarbons and metals contaminated coastal sediments.</title>
        <authorList>
            <person name="Goni Urriza M."/>
            <person name="Gassie C."/>
            <person name="Bouchez O."/>
            <person name="Klopp C."/>
            <person name="Ranchou-Peyruse A."/>
            <person name="Remy G."/>
        </authorList>
    </citation>
    <scope>NUCLEOTIDE SEQUENCE [LARGE SCALE GENOMIC DNA]</scope>
    <source>
        <strain evidence="1 2">BerOc1</strain>
    </source>
</reference>
<gene>
    <name evidence="1" type="ORF">BerOc1_01102</name>
</gene>
<dbReference type="OrthoDB" id="5465238at2"/>
<dbReference type="EMBL" id="LKAQ01000004">
    <property type="protein sequence ID" value="OIQ49178.1"/>
    <property type="molecule type" value="Genomic_DNA"/>
</dbReference>
<dbReference type="RefSeq" id="WP_071544726.1">
    <property type="nucleotide sequence ID" value="NZ_LKAQ01000004.1"/>
</dbReference>
<dbReference type="AlphaFoldDB" id="A0A1J5MT50"/>
<name>A0A1J5MT50_9BACT</name>
<evidence type="ECO:0000313" key="1">
    <source>
        <dbReference type="EMBL" id="OIQ49178.1"/>
    </source>
</evidence>
<protein>
    <submittedName>
        <fullName evidence="1">Uncharacterized protein</fullName>
    </submittedName>
</protein>
<dbReference type="Proteomes" id="UP000181901">
    <property type="component" value="Unassembled WGS sequence"/>
</dbReference>
<proteinExistence type="predicted"/>
<evidence type="ECO:0000313" key="2">
    <source>
        <dbReference type="Proteomes" id="UP000181901"/>
    </source>
</evidence>
<keyword evidence="2" id="KW-1185">Reference proteome</keyword>
<comment type="caution">
    <text evidence="1">The sequence shown here is derived from an EMBL/GenBank/DDBJ whole genome shotgun (WGS) entry which is preliminary data.</text>
</comment>